<evidence type="ECO:0000256" key="1">
    <source>
        <dbReference type="SAM" id="MobiDB-lite"/>
    </source>
</evidence>
<feature type="compositionally biased region" description="Acidic residues" evidence="1">
    <location>
        <begin position="207"/>
        <end position="217"/>
    </location>
</feature>
<feature type="region of interest" description="Disordered" evidence="1">
    <location>
        <begin position="172"/>
        <end position="219"/>
    </location>
</feature>
<keyword evidence="3" id="KW-1185">Reference proteome</keyword>
<name>A0ABP1RZ06_9HEXA</name>
<feature type="compositionally biased region" description="Basic residues" evidence="1">
    <location>
        <begin position="344"/>
        <end position="361"/>
    </location>
</feature>
<evidence type="ECO:0000313" key="3">
    <source>
        <dbReference type="Proteomes" id="UP001642540"/>
    </source>
</evidence>
<evidence type="ECO:0000313" key="2">
    <source>
        <dbReference type="EMBL" id="CAL8139544.1"/>
    </source>
</evidence>
<reference evidence="2 3" key="1">
    <citation type="submission" date="2024-08" db="EMBL/GenBank/DDBJ databases">
        <authorList>
            <person name="Cucini C."/>
            <person name="Frati F."/>
        </authorList>
    </citation>
    <scope>NUCLEOTIDE SEQUENCE [LARGE SCALE GENOMIC DNA]</scope>
</reference>
<comment type="caution">
    <text evidence="2">The sequence shown here is derived from an EMBL/GenBank/DDBJ whole genome shotgun (WGS) entry which is preliminary data.</text>
</comment>
<dbReference type="Proteomes" id="UP001642540">
    <property type="component" value="Unassembled WGS sequence"/>
</dbReference>
<protein>
    <submittedName>
        <fullName evidence="2">Uncharacterized protein</fullName>
    </submittedName>
</protein>
<sequence>MSFYPQKYLANGTSLPSLLPTLSLPTELLSLIPREEEAVHVALSTTTTTQAPVYVQYQQYQYQYRQPTPSPVITLKVKPQQPQPQPFTITPMQVPVSLDNKVRDRFIKQLALLDPLNCLPKLFCEVSADPYGTALSIPHGTITAVRPAEEVAITKEELVAYENHLIMEKTTTTTTTAKPAEGDINADTANDDEQNDSTSNESNQSISEEESDEEDDSFERYRKEQAYKLEMQAYDEMMDEIDDPETYLLLLRDKKRRKAQMKQYKKQQFMAGENRVRKESMLDKIAKANIDPPLVLKRRMGDDPPPPSPLDYMYPMMPTTESPMEDMFADDPFFNDFGGSSRRFSRSLKGKTSKNTRRSKTAQRTTINANVKEDDLMKKFRVAFIVAEKYHSPNACRVAFPTCPYQTRTILSVVNRLESGLLPFGKTSKPKVQKPNTLDNIAHFKNTLLAIESLNKATLRSQLRGEPLDVDKLAEDATSSTTQSEAITSQKIVNEFQQVVTKIGTSTVREKKHKKKANNFQDRRKYDVVHYYKMAMFGLKPKQRIKIKTDKINRKKFESVRQQDDEALVRKNKWESVPSFNQTYKDMFRVSTPKPRRRPRPKPTVVSKIFEKSMTKPTTTAKPVKQFEVVEEDDEVDAKESEEAVDALITQGNSNRSPIL</sequence>
<gene>
    <name evidence="2" type="ORF">ODALV1_LOCUS27881</name>
</gene>
<dbReference type="EMBL" id="CAXLJM020000128">
    <property type="protein sequence ID" value="CAL8139544.1"/>
    <property type="molecule type" value="Genomic_DNA"/>
</dbReference>
<organism evidence="2 3">
    <name type="scientific">Orchesella dallaii</name>
    <dbReference type="NCBI Taxonomy" id="48710"/>
    <lineage>
        <taxon>Eukaryota</taxon>
        <taxon>Metazoa</taxon>
        <taxon>Ecdysozoa</taxon>
        <taxon>Arthropoda</taxon>
        <taxon>Hexapoda</taxon>
        <taxon>Collembola</taxon>
        <taxon>Entomobryomorpha</taxon>
        <taxon>Entomobryoidea</taxon>
        <taxon>Orchesellidae</taxon>
        <taxon>Orchesellinae</taxon>
        <taxon>Orchesella</taxon>
    </lineage>
</organism>
<feature type="compositionally biased region" description="Low complexity" evidence="1">
    <location>
        <begin position="196"/>
        <end position="206"/>
    </location>
</feature>
<accession>A0ABP1RZ06</accession>
<proteinExistence type="predicted"/>
<feature type="region of interest" description="Disordered" evidence="1">
    <location>
        <begin position="344"/>
        <end position="363"/>
    </location>
</feature>